<dbReference type="InterPro" id="IPR002575">
    <property type="entry name" value="Aminoglycoside_PTrfase"/>
</dbReference>
<dbReference type="Proteomes" id="UP000275024">
    <property type="component" value="Unassembled WGS sequence"/>
</dbReference>
<feature type="domain" description="Aminoglycoside phosphotransferase" evidence="1">
    <location>
        <begin position="72"/>
        <end position="278"/>
    </location>
</feature>
<comment type="caution">
    <text evidence="2">The sequence shown here is derived from an EMBL/GenBank/DDBJ whole genome shotgun (WGS) entry which is preliminary data.</text>
</comment>
<dbReference type="Gene3D" id="1.20.58.840">
    <property type="match status" value="1"/>
</dbReference>
<dbReference type="Proteomes" id="UP000268652">
    <property type="component" value="Unassembled WGS sequence"/>
</dbReference>
<dbReference type="EMBL" id="RBDX01000036">
    <property type="protein sequence ID" value="RKN04402.1"/>
    <property type="molecule type" value="Genomic_DNA"/>
</dbReference>
<keyword evidence="4" id="KW-1185">Reference proteome</keyword>
<organism evidence="2 5">
    <name type="scientific">Streptomyces radicis</name>
    <dbReference type="NCBI Taxonomy" id="1750517"/>
    <lineage>
        <taxon>Bacteria</taxon>
        <taxon>Bacillati</taxon>
        <taxon>Actinomycetota</taxon>
        <taxon>Actinomycetes</taxon>
        <taxon>Kitasatosporales</taxon>
        <taxon>Streptomycetaceae</taxon>
        <taxon>Streptomyces</taxon>
    </lineage>
</organism>
<dbReference type="OrthoDB" id="115252at2"/>
<evidence type="ECO:0000259" key="1">
    <source>
        <dbReference type="Pfam" id="PF01636"/>
    </source>
</evidence>
<name>A0A3A9VV51_9ACTN</name>
<dbReference type="EMBL" id="RBDY01000034">
    <property type="protein sequence ID" value="RKN15170.1"/>
    <property type="molecule type" value="Genomic_DNA"/>
</dbReference>
<evidence type="ECO:0000313" key="3">
    <source>
        <dbReference type="EMBL" id="RKN15170.1"/>
    </source>
</evidence>
<dbReference type="SUPFAM" id="SSF56112">
    <property type="entry name" value="Protein kinase-like (PK-like)"/>
    <property type="match status" value="1"/>
</dbReference>
<dbReference type="InterPro" id="IPR011009">
    <property type="entry name" value="Kinase-like_dom_sf"/>
</dbReference>
<evidence type="ECO:0000313" key="2">
    <source>
        <dbReference type="EMBL" id="RKN04402.1"/>
    </source>
</evidence>
<dbReference type="Gene3D" id="1.10.510.10">
    <property type="entry name" value="Transferase(Phosphotransferase) domain 1"/>
    <property type="match status" value="1"/>
</dbReference>
<gene>
    <name evidence="3" type="ORF">D7318_27790</name>
    <name evidence="2" type="ORF">D7319_28385</name>
</gene>
<keyword evidence="2" id="KW-0808">Transferase</keyword>
<evidence type="ECO:0000313" key="4">
    <source>
        <dbReference type="Proteomes" id="UP000268652"/>
    </source>
</evidence>
<dbReference type="Gene3D" id="3.30.200.20">
    <property type="entry name" value="Phosphorylase Kinase, domain 1"/>
    <property type="match status" value="1"/>
</dbReference>
<evidence type="ECO:0000313" key="5">
    <source>
        <dbReference type="Proteomes" id="UP000275024"/>
    </source>
</evidence>
<reference evidence="4 5" key="1">
    <citation type="submission" date="2018-09" db="EMBL/GenBank/DDBJ databases">
        <title>Streptomyces sp. nov. DS1-2, an endophytic actinomycete isolated from roots of Dendrobium scabrilingue.</title>
        <authorList>
            <person name="Kuncharoen N."/>
            <person name="Kudo T."/>
            <person name="Ohkuma M."/>
            <person name="Yuki M."/>
            <person name="Tanasupawat S."/>
        </authorList>
    </citation>
    <scope>NUCLEOTIDE SEQUENCE [LARGE SCALE GENOMIC DNA]</scope>
    <source>
        <strain evidence="2 5">AZ1-7</strain>
        <strain evidence="3 4">DS1-2</strain>
    </source>
</reference>
<proteinExistence type="predicted"/>
<dbReference type="Pfam" id="PF01636">
    <property type="entry name" value="APH"/>
    <property type="match status" value="1"/>
</dbReference>
<sequence>MRTRPEDVGDEELAAAVRESWGWSPAAVRHAPVGFGDHHWVADDAAGGRRFVTVTDLGRRGAEAAAAGFAGLRAALETAVALAADGGLDCVVAPLPTGRGEAVRRWGERYALSVFPFVDGVAGDFGDAVPTGERVALARLLAELHRATPAVPDAPAHDVALAGRDVVVSALDELGAAWSGGPFAEPARELLAWYGAGVLRDVLAWFDELAARVLADGGAPVVTHGEPHPGNVLRAGGRRHLVDWDTVGLAPPERDLWLATAGDPAALDAYAAASGREPSAEALSLYRLRWDLDDLATFLGEFRGPHRRTPDTGIAWDGLAGAVERAVAALPGTAGRRGR</sequence>
<protein>
    <submittedName>
        <fullName evidence="2">Phosphotransferase</fullName>
    </submittedName>
</protein>
<dbReference type="GO" id="GO:0016740">
    <property type="term" value="F:transferase activity"/>
    <property type="evidence" value="ECO:0007669"/>
    <property type="project" value="UniProtKB-KW"/>
</dbReference>
<dbReference type="RefSeq" id="WP_120699983.1">
    <property type="nucleotide sequence ID" value="NZ_RBDX01000036.1"/>
</dbReference>
<accession>A0A3A9VV51</accession>
<dbReference type="AlphaFoldDB" id="A0A3A9VV51"/>